<dbReference type="Gene3D" id="3.40.50.9200">
    <property type="entry name" value="Hypothetical protein MTH538"/>
    <property type="match status" value="1"/>
</dbReference>
<dbReference type="Proteomes" id="UP001552427">
    <property type="component" value="Unassembled WGS sequence"/>
</dbReference>
<reference evidence="2 3" key="1">
    <citation type="submission" date="2024-06" db="EMBL/GenBank/DDBJ databases">
        <title>The Natural Products Discovery Center: Release of the First 8490 Sequenced Strains for Exploring Actinobacteria Biosynthetic Diversity.</title>
        <authorList>
            <person name="Kalkreuter E."/>
            <person name="Kautsar S.A."/>
            <person name="Yang D."/>
            <person name="Bader C.D."/>
            <person name="Teijaro C.N."/>
            <person name="Fluegel L."/>
            <person name="Davis C.M."/>
            <person name="Simpson J.R."/>
            <person name="Lauterbach L."/>
            <person name="Steele A.D."/>
            <person name="Gui C."/>
            <person name="Meng S."/>
            <person name="Li G."/>
            <person name="Viehrig K."/>
            <person name="Ye F."/>
            <person name="Su P."/>
            <person name="Kiefer A.F."/>
            <person name="Nichols A."/>
            <person name="Cepeda A.J."/>
            <person name="Yan W."/>
            <person name="Fan B."/>
            <person name="Jiang Y."/>
            <person name="Adhikari A."/>
            <person name="Zheng C.-J."/>
            <person name="Schuster L."/>
            <person name="Cowan T.M."/>
            <person name="Smanski M.J."/>
            <person name="Chevrette M.G."/>
            <person name="De Carvalho L.P.S."/>
            <person name="Shen B."/>
        </authorList>
    </citation>
    <scope>NUCLEOTIDE SEQUENCE [LARGE SCALE GENOMIC DNA]</scope>
    <source>
        <strain evidence="2 3">NPDC049574</strain>
    </source>
</reference>
<comment type="caution">
    <text evidence="2">The sequence shown here is derived from an EMBL/GenBank/DDBJ whole genome shotgun (WGS) entry which is preliminary data.</text>
</comment>
<evidence type="ECO:0000259" key="1">
    <source>
        <dbReference type="Pfam" id="PF08937"/>
    </source>
</evidence>
<dbReference type="Pfam" id="PF08937">
    <property type="entry name" value="ThsB_TIR"/>
    <property type="match status" value="1"/>
</dbReference>
<dbReference type="RefSeq" id="WP_364459035.1">
    <property type="nucleotide sequence ID" value="NZ_JBFARM010000013.1"/>
</dbReference>
<dbReference type="EMBL" id="JBFARM010000013">
    <property type="protein sequence ID" value="MEV4291101.1"/>
    <property type="molecule type" value="Genomic_DNA"/>
</dbReference>
<keyword evidence="3" id="KW-1185">Reference proteome</keyword>
<accession>A0ABV3HEY0</accession>
<sequence>MARKVFYSFHYVPDNWRAATVRNAGVVEGNHPISDNDWEQVKAGGDTAIQAWIDKQFIGKSCAVVLIGSQTAGRKWINYEISKAWKDGKGVVGVYIHNLKNVEGKQTSKGRNPFSDFTLGGVALSSVVRAYDPPFTLSTYVYDHIKTNLEGWVEEAIEIRGRY</sequence>
<dbReference type="SUPFAM" id="SSF52206">
    <property type="entry name" value="Hypothetical protein MTH538"/>
    <property type="match status" value="1"/>
</dbReference>
<feature type="domain" description="Thoeris protein ThsB TIR-like" evidence="1">
    <location>
        <begin position="6"/>
        <end position="100"/>
    </location>
</feature>
<name>A0ABV3HEY0_9ACTN</name>
<evidence type="ECO:0000313" key="3">
    <source>
        <dbReference type="Proteomes" id="UP001552427"/>
    </source>
</evidence>
<gene>
    <name evidence="2" type="ORF">AB0K40_36795</name>
</gene>
<organism evidence="2 3">
    <name type="scientific">Nonomuraea bangladeshensis</name>
    <dbReference type="NCBI Taxonomy" id="404385"/>
    <lineage>
        <taxon>Bacteria</taxon>
        <taxon>Bacillati</taxon>
        <taxon>Actinomycetota</taxon>
        <taxon>Actinomycetes</taxon>
        <taxon>Streptosporangiales</taxon>
        <taxon>Streptosporangiaceae</taxon>
        <taxon>Nonomuraea</taxon>
    </lineage>
</organism>
<protein>
    <submittedName>
        <fullName evidence="2">TIR domain-containing protein</fullName>
    </submittedName>
</protein>
<dbReference type="InterPro" id="IPR015032">
    <property type="entry name" value="ThsB__TIR-like_domain"/>
</dbReference>
<proteinExistence type="predicted"/>
<dbReference type="InterPro" id="IPR036490">
    <property type="entry name" value="ThsB_TIR-like_sf"/>
</dbReference>
<evidence type="ECO:0000313" key="2">
    <source>
        <dbReference type="EMBL" id="MEV4291101.1"/>
    </source>
</evidence>